<sequence length="171" mass="19611">MKVPFSLLETHCYVYADRPNYEAGYETQLDRLLSPEEADRFANWYGNKLQASDRTPAATYFVSWLRGFAGAAMTTVACGATLDWSLSNWSVLSYEQGGYTRFAFYAHDSTVIGSPEVGRERWMQEQLDGFFGRTLAPLFDRCRRPCRSRRYSCGGCRQPDSNILFSMRRES</sequence>
<dbReference type="RefSeq" id="WP_213531860.1">
    <property type="nucleotide sequence ID" value="NZ_BOVJ01000261.1"/>
</dbReference>
<organism evidence="1 2">
    <name type="scientific">Paenibacillus cisolokensis</name>
    <dbReference type="NCBI Taxonomy" id="1658519"/>
    <lineage>
        <taxon>Bacteria</taxon>
        <taxon>Bacillati</taxon>
        <taxon>Bacillota</taxon>
        <taxon>Bacilli</taxon>
        <taxon>Bacillales</taxon>
        <taxon>Paenibacillaceae</taxon>
        <taxon>Paenibacillus</taxon>
    </lineage>
</organism>
<comment type="caution">
    <text evidence="1">The sequence shown here is derived from an EMBL/GenBank/DDBJ whole genome shotgun (WGS) entry which is preliminary data.</text>
</comment>
<proteinExistence type="predicted"/>
<accession>A0ABQ4NFV4</accession>
<protein>
    <submittedName>
        <fullName evidence="1">Uncharacterized protein</fullName>
    </submittedName>
</protein>
<name>A0ABQ4NFV4_9BACL</name>
<dbReference type="EMBL" id="BOVJ01000261">
    <property type="protein sequence ID" value="GIQ67121.1"/>
    <property type="molecule type" value="Genomic_DNA"/>
</dbReference>
<reference evidence="1 2" key="1">
    <citation type="submission" date="2021-04" db="EMBL/GenBank/DDBJ databases">
        <title>Draft genome sequence of Paenibacillus cisolokensis, LC2-13A.</title>
        <authorList>
            <person name="Uke A."/>
            <person name="Chhe C."/>
            <person name="Baramee S."/>
            <person name="Kosugi A."/>
        </authorList>
    </citation>
    <scope>NUCLEOTIDE SEQUENCE [LARGE SCALE GENOMIC DNA]</scope>
    <source>
        <strain evidence="1 2">LC2-13A</strain>
    </source>
</reference>
<evidence type="ECO:0000313" key="2">
    <source>
        <dbReference type="Proteomes" id="UP000680304"/>
    </source>
</evidence>
<evidence type="ECO:0000313" key="1">
    <source>
        <dbReference type="EMBL" id="GIQ67121.1"/>
    </source>
</evidence>
<gene>
    <name evidence="1" type="ORF">PACILC2_56890</name>
</gene>
<dbReference type="Proteomes" id="UP000680304">
    <property type="component" value="Unassembled WGS sequence"/>
</dbReference>
<keyword evidence="2" id="KW-1185">Reference proteome</keyword>